<accession>A0A7G7W8K1</accession>
<dbReference type="RefSeq" id="WP_185888600.1">
    <property type="nucleotide sequence ID" value="NZ_CP060202.1"/>
</dbReference>
<dbReference type="InterPro" id="IPR028994">
    <property type="entry name" value="Integrin_alpha_N"/>
</dbReference>
<organism evidence="4 5">
    <name type="scientific">Hymenobacter sediminicola</name>
    <dbReference type="NCBI Taxonomy" id="2761579"/>
    <lineage>
        <taxon>Bacteria</taxon>
        <taxon>Pseudomonadati</taxon>
        <taxon>Bacteroidota</taxon>
        <taxon>Cytophagia</taxon>
        <taxon>Cytophagales</taxon>
        <taxon>Hymenobacteraceae</taxon>
        <taxon>Hymenobacter</taxon>
    </lineage>
</organism>
<dbReference type="InterPro" id="IPR026444">
    <property type="entry name" value="Secre_tail"/>
</dbReference>
<gene>
    <name evidence="4" type="ORF">H4317_02380</name>
</gene>
<dbReference type="InterPro" id="IPR013517">
    <property type="entry name" value="FG-GAP"/>
</dbReference>
<dbReference type="SUPFAM" id="SSF69318">
    <property type="entry name" value="Integrin alpha N-terminal domain"/>
    <property type="match status" value="2"/>
</dbReference>
<dbReference type="PANTHER" id="PTHR44103">
    <property type="entry name" value="PROPROTEIN CONVERTASE P"/>
    <property type="match status" value="1"/>
</dbReference>
<feature type="chain" id="PRO_5028818510" evidence="2">
    <location>
        <begin position="27"/>
        <end position="764"/>
    </location>
</feature>
<feature type="domain" description="Secretion system C-terminal sorting" evidence="3">
    <location>
        <begin position="694"/>
        <end position="763"/>
    </location>
</feature>
<dbReference type="EMBL" id="CP060202">
    <property type="protein sequence ID" value="QNH62694.1"/>
    <property type="molecule type" value="Genomic_DNA"/>
</dbReference>
<evidence type="ECO:0000313" key="4">
    <source>
        <dbReference type="EMBL" id="QNH62694.1"/>
    </source>
</evidence>
<evidence type="ECO:0000256" key="1">
    <source>
        <dbReference type="ARBA" id="ARBA00022729"/>
    </source>
</evidence>
<evidence type="ECO:0000313" key="5">
    <source>
        <dbReference type="Proteomes" id="UP000515489"/>
    </source>
</evidence>
<dbReference type="Pfam" id="PF18962">
    <property type="entry name" value="Por_Secre_tail"/>
    <property type="match status" value="1"/>
</dbReference>
<sequence length="764" mass="82870">MTQRVIHSFSVLILLLAVGLPTVATAQNTAFGFEFRDVAKVVQAGDTLRSPWAGGLDSPQFSSLDLNGDSQNDLFIFDRRTRRVLTFLNAAAPGGGRQWQYAPDYALLFPADLQNWALLRDYDCDGRPDLFTSANNGNDVRVFRNVAGVGGRPQFQLVVAQIRAAFAGSSPININTGNNLPSIKDVDGDGRLDILVVDWDSNRIISQYQNISTGSCGGLSFELTNQVWGNIRNCLGTCGSYLFSATPVICRPGQVQHTFGSNLTLVDLDGDGDQDALMGRDYCTELVSMLNQGTPQSAAMTSANTNFPTAATAVRLPYFPAAYHLDVNFDGRPDLLVAPNVYDNLDSIEMRRTVRYYENTSTGAAPVFDFRQPDFLQKEMIETSTQAAPVFLDVDADGRQDLLVSGLRRDAPGGFLVASLAYYRNTGTATRPVYQLITSDYLNLSSKKFGGLRPTIADLNRDGAPDLVCIGYYSIGRRQFLGYYQNLAAAGQAPNFDTATMRYIENVPNDADDAVTFFDVDNDGYLDMLYGTYSNRSDFPAGQGLWYFRNNGTSPVESAFVLTNSDFGQIRTAAGTRPAKLYPIVADFDGDTMPDLVTIDATGTVKFFANLRAQNGIFLERTSLFYNAATGAYDDGYLGNRESNHFALAAADVNGDGAPELFIGTEAGGVLAATTRNRVLSTRGAATQALPLSLYPNPATATTTVEAARPVSLSLLDLTGRVVRTAATPARQHHLDLRGLAAGLYLVRCQTADGQIGIQRLVVK</sequence>
<evidence type="ECO:0000259" key="3">
    <source>
        <dbReference type="Pfam" id="PF18962"/>
    </source>
</evidence>
<feature type="signal peptide" evidence="2">
    <location>
        <begin position="1"/>
        <end position="26"/>
    </location>
</feature>
<dbReference type="PANTHER" id="PTHR44103:SF1">
    <property type="entry name" value="PROPROTEIN CONVERTASE P"/>
    <property type="match status" value="1"/>
</dbReference>
<dbReference type="KEGG" id="hsk:H4317_02380"/>
<reference evidence="4 5" key="1">
    <citation type="submission" date="2020-08" db="EMBL/GenBank/DDBJ databases">
        <title>Hymenobacter sp. S2-20-2 genome sequencing.</title>
        <authorList>
            <person name="Jin L."/>
        </authorList>
    </citation>
    <scope>NUCLEOTIDE SEQUENCE [LARGE SCALE GENOMIC DNA]</scope>
    <source>
        <strain evidence="4 5">S2-20-2</strain>
    </source>
</reference>
<keyword evidence="5" id="KW-1185">Reference proteome</keyword>
<keyword evidence="1 2" id="KW-0732">Signal</keyword>
<name>A0A7G7W8K1_9BACT</name>
<proteinExistence type="predicted"/>
<protein>
    <submittedName>
        <fullName evidence="4">T9SS type A sorting domain-containing protein</fullName>
    </submittedName>
</protein>
<dbReference type="Proteomes" id="UP000515489">
    <property type="component" value="Chromosome"/>
</dbReference>
<dbReference type="Pfam" id="PF13517">
    <property type="entry name" value="FG-GAP_3"/>
    <property type="match status" value="1"/>
</dbReference>
<dbReference type="NCBIfam" id="TIGR04183">
    <property type="entry name" value="Por_Secre_tail"/>
    <property type="match status" value="1"/>
</dbReference>
<dbReference type="AlphaFoldDB" id="A0A7G7W8K1"/>
<evidence type="ECO:0000256" key="2">
    <source>
        <dbReference type="SAM" id="SignalP"/>
    </source>
</evidence>
<dbReference type="Gene3D" id="2.130.10.130">
    <property type="entry name" value="Integrin alpha, N-terminal"/>
    <property type="match status" value="3"/>
</dbReference>